<evidence type="ECO:0000256" key="2">
    <source>
        <dbReference type="ARBA" id="ARBA00023150"/>
    </source>
</evidence>
<dbReference type="AlphaFoldDB" id="A0A7C3WIK6"/>
<dbReference type="PANTHER" id="PTHR30592">
    <property type="entry name" value="FORMATE DEHYDROGENASE"/>
    <property type="match status" value="1"/>
</dbReference>
<dbReference type="PANTHER" id="PTHR30592:SF1">
    <property type="entry name" value="SULFUR CARRIER PROTEIN FDHD"/>
    <property type="match status" value="1"/>
</dbReference>
<organism evidence="4">
    <name type="scientific">Desulfobacca acetoxidans</name>
    <dbReference type="NCBI Taxonomy" id="60893"/>
    <lineage>
        <taxon>Bacteria</taxon>
        <taxon>Pseudomonadati</taxon>
        <taxon>Thermodesulfobacteriota</taxon>
        <taxon>Desulfobaccia</taxon>
        <taxon>Desulfobaccales</taxon>
        <taxon>Desulfobaccaceae</taxon>
        <taxon>Desulfobacca</taxon>
    </lineage>
</organism>
<dbReference type="Gene3D" id="3.10.20.10">
    <property type="match status" value="1"/>
</dbReference>
<keyword evidence="4" id="KW-0808">Transferase</keyword>
<dbReference type="Gene3D" id="3.40.140.10">
    <property type="entry name" value="Cytidine Deaminase, domain 2"/>
    <property type="match status" value="1"/>
</dbReference>
<dbReference type="PIRSF" id="PIRSF015626">
    <property type="entry name" value="FdhD"/>
    <property type="match status" value="1"/>
</dbReference>
<evidence type="ECO:0000313" key="4">
    <source>
        <dbReference type="EMBL" id="HGB15388.1"/>
    </source>
</evidence>
<dbReference type="GO" id="GO:0016783">
    <property type="term" value="F:sulfurtransferase activity"/>
    <property type="evidence" value="ECO:0007669"/>
    <property type="project" value="InterPro"/>
</dbReference>
<dbReference type="GO" id="GO:0005737">
    <property type="term" value="C:cytoplasm"/>
    <property type="evidence" value="ECO:0007669"/>
    <property type="project" value="UniProtKB-SubCell"/>
</dbReference>
<protein>
    <recommendedName>
        <fullName evidence="3">Sulfur carrier protein FdhD</fullName>
    </recommendedName>
</protein>
<reference evidence="4" key="1">
    <citation type="journal article" date="2020" name="mSystems">
        <title>Genome- and Community-Level Interaction Insights into Carbon Utilization and Element Cycling Functions of Hydrothermarchaeota in Hydrothermal Sediment.</title>
        <authorList>
            <person name="Zhou Z."/>
            <person name="Liu Y."/>
            <person name="Xu W."/>
            <person name="Pan J."/>
            <person name="Luo Z.H."/>
            <person name="Li M."/>
        </authorList>
    </citation>
    <scope>NUCLEOTIDE SEQUENCE [LARGE SCALE GENOMIC DNA]</scope>
    <source>
        <strain evidence="4">SpSt-776</strain>
    </source>
</reference>
<accession>A0A7C3WIK6</accession>
<dbReference type="InterPro" id="IPR016193">
    <property type="entry name" value="Cytidine_deaminase-like"/>
</dbReference>
<comment type="function">
    <text evidence="3">Required for formate dehydrogenase (FDH) activity. Acts as a sulfur carrier protein that transfers sulfur from IscS to the molybdenum cofactor prior to its insertion into FDH.</text>
</comment>
<comment type="caution">
    <text evidence="4">The sequence shown here is derived from an EMBL/GenBank/DDBJ whole genome shotgun (WGS) entry which is preliminary data.</text>
</comment>
<dbReference type="GO" id="GO:0097163">
    <property type="term" value="F:sulfur carrier activity"/>
    <property type="evidence" value="ECO:0007669"/>
    <property type="project" value="UniProtKB-UniRule"/>
</dbReference>
<evidence type="ECO:0000256" key="1">
    <source>
        <dbReference type="ARBA" id="ARBA00022490"/>
    </source>
</evidence>
<sequence>MRSTVLEKPIWRYHQGRFEKTSDRVVVEEPLEIRVSGEPFQVLLRLPGWEKELALGFLYTEGIVGDLAEVMAVHFCGTGTDPLLPPNVVDVRLTTEALNRRGRRHPEVAYSGCGLCAKEALAEICQKWPPVASPLTVSASRLLALMGLLPEAQPLFHQTGGTHAVALASPDGNIFISAEDVGRHNAMDKVIGRALLERQNLTQLVALLSGRISFEMALKCIRAGIPILVAVSAPTTLAIELAQNLNLTLVGFARSERLSVYCHPERISDLPG</sequence>
<comment type="similarity">
    <text evidence="3">Belongs to the FdhD family.</text>
</comment>
<proteinExistence type="inferred from homology"/>
<dbReference type="NCBIfam" id="TIGR00129">
    <property type="entry name" value="fdhD_narQ"/>
    <property type="match status" value="1"/>
</dbReference>
<dbReference type="SUPFAM" id="SSF53927">
    <property type="entry name" value="Cytidine deaminase-like"/>
    <property type="match status" value="1"/>
</dbReference>
<dbReference type="HAMAP" id="MF_00187">
    <property type="entry name" value="FdhD"/>
    <property type="match status" value="1"/>
</dbReference>
<comment type="subcellular location">
    <subcellularLocation>
        <location evidence="3">Cytoplasm</location>
    </subcellularLocation>
</comment>
<feature type="active site" description="Cysteine persulfide intermediate" evidence="3">
    <location>
        <position position="113"/>
    </location>
</feature>
<dbReference type="EMBL" id="DTHB01000053">
    <property type="protein sequence ID" value="HGB15388.1"/>
    <property type="molecule type" value="Genomic_DNA"/>
</dbReference>
<dbReference type="GO" id="GO:0006777">
    <property type="term" value="P:Mo-molybdopterin cofactor biosynthetic process"/>
    <property type="evidence" value="ECO:0007669"/>
    <property type="project" value="UniProtKB-UniRule"/>
</dbReference>
<dbReference type="InterPro" id="IPR003786">
    <property type="entry name" value="FdhD"/>
</dbReference>
<gene>
    <name evidence="3 4" type="primary">fdhD</name>
    <name evidence="4" type="ORF">ENV62_09155</name>
</gene>
<evidence type="ECO:0000256" key="3">
    <source>
        <dbReference type="HAMAP-Rule" id="MF_00187"/>
    </source>
</evidence>
<dbReference type="Pfam" id="PF02634">
    <property type="entry name" value="FdhD-NarQ"/>
    <property type="match status" value="1"/>
</dbReference>
<feature type="binding site" evidence="3">
    <location>
        <begin position="252"/>
        <end position="257"/>
    </location>
    <ligand>
        <name>Mo-bis(molybdopterin guanine dinucleotide)</name>
        <dbReference type="ChEBI" id="CHEBI:60539"/>
    </ligand>
</feature>
<keyword evidence="1 3" id="KW-0963">Cytoplasm</keyword>
<name>A0A7C3WIK6_9BACT</name>
<keyword evidence="2 3" id="KW-0501">Molybdenum cofactor biosynthesis</keyword>